<feature type="domain" description="PASTA" evidence="3">
    <location>
        <begin position="82"/>
        <end position="150"/>
    </location>
</feature>
<evidence type="ECO:0000256" key="2">
    <source>
        <dbReference type="SAM" id="Phobius"/>
    </source>
</evidence>
<dbReference type="EMBL" id="FOKV01000005">
    <property type="protein sequence ID" value="SFC50623.1"/>
    <property type="molecule type" value="Genomic_DNA"/>
</dbReference>
<dbReference type="Proteomes" id="UP000199438">
    <property type="component" value="Unassembled WGS sequence"/>
</dbReference>
<dbReference type="PROSITE" id="PS51178">
    <property type="entry name" value="PASTA"/>
    <property type="match status" value="1"/>
</dbReference>
<reference evidence="5" key="1">
    <citation type="submission" date="2016-10" db="EMBL/GenBank/DDBJ databases">
        <authorList>
            <person name="Varghese N."/>
            <person name="Submissions S."/>
        </authorList>
    </citation>
    <scope>NUCLEOTIDE SEQUENCE [LARGE SCALE GENOMIC DNA]</scope>
    <source>
        <strain evidence="5">DSM 24499</strain>
    </source>
</reference>
<dbReference type="Pfam" id="PF03793">
    <property type="entry name" value="PASTA"/>
    <property type="match status" value="1"/>
</dbReference>
<feature type="transmembrane region" description="Helical" evidence="2">
    <location>
        <begin position="31"/>
        <end position="50"/>
    </location>
</feature>
<dbReference type="SMART" id="SM00740">
    <property type="entry name" value="PASTA"/>
    <property type="match status" value="2"/>
</dbReference>
<keyword evidence="2" id="KW-1133">Transmembrane helix</keyword>
<keyword evidence="5" id="KW-1185">Reference proteome</keyword>
<keyword evidence="2" id="KW-0812">Transmembrane</keyword>
<evidence type="ECO:0000313" key="4">
    <source>
        <dbReference type="EMBL" id="SFC50623.1"/>
    </source>
</evidence>
<feature type="compositionally biased region" description="Acidic residues" evidence="1">
    <location>
        <begin position="231"/>
        <end position="248"/>
    </location>
</feature>
<dbReference type="STRING" id="1334022.SAMN04487907_10527"/>
<evidence type="ECO:0000259" key="3">
    <source>
        <dbReference type="PROSITE" id="PS51178"/>
    </source>
</evidence>
<dbReference type="AlphaFoldDB" id="A0A1I1JXV1"/>
<protein>
    <submittedName>
        <fullName evidence="4">PASTA domain-containing protein</fullName>
    </submittedName>
</protein>
<name>A0A1I1JXV1_9FLAO</name>
<dbReference type="InterPro" id="IPR005543">
    <property type="entry name" value="PASTA_dom"/>
</dbReference>
<accession>A0A1I1JXV1</accession>
<evidence type="ECO:0000256" key="1">
    <source>
        <dbReference type="SAM" id="MobiDB-lite"/>
    </source>
</evidence>
<gene>
    <name evidence="4" type="ORF">SAMN04487907_10527</name>
</gene>
<dbReference type="SUPFAM" id="SSF54184">
    <property type="entry name" value="Penicillin-binding protein 2x (pbp-2x), c-terminal domain"/>
    <property type="match status" value="1"/>
</dbReference>
<dbReference type="Gene3D" id="3.30.10.20">
    <property type="match status" value="2"/>
</dbReference>
<sequence>MAIFFFIFNISGYVAFKTKISRKKGVTKTKVFLYLCFLFCKYMGLFRFIFSKTFLIQLVLAIILVVVLGYATMQWLDYTTNQGDRIEVPNLAELSLSDVETMLKEKDLRYEILDSANFNPDYPRFSVIEQVPKAGKFVKENRKIYLTLNPSGYRKIMIPDLIRRTRRQAEPTLKSLGFEIGEITYKPDIAEDAVLELRHNGELIEAGDELMKTSKIDMVLGDGSGSYGQPVEEDSVETQETNEDQFDF</sequence>
<evidence type="ECO:0000313" key="5">
    <source>
        <dbReference type="Proteomes" id="UP000199438"/>
    </source>
</evidence>
<dbReference type="CDD" id="cd06577">
    <property type="entry name" value="PASTA_pknB"/>
    <property type="match status" value="2"/>
</dbReference>
<feature type="region of interest" description="Disordered" evidence="1">
    <location>
        <begin position="222"/>
        <end position="248"/>
    </location>
</feature>
<keyword evidence="2" id="KW-0472">Membrane</keyword>
<feature type="transmembrane region" description="Helical" evidence="2">
    <location>
        <begin position="56"/>
        <end position="76"/>
    </location>
</feature>
<organism evidence="4 5">
    <name type="scientific">Zunongwangia mangrovi</name>
    <dbReference type="NCBI Taxonomy" id="1334022"/>
    <lineage>
        <taxon>Bacteria</taxon>
        <taxon>Pseudomonadati</taxon>
        <taxon>Bacteroidota</taxon>
        <taxon>Flavobacteriia</taxon>
        <taxon>Flavobacteriales</taxon>
        <taxon>Flavobacteriaceae</taxon>
        <taxon>Zunongwangia</taxon>
    </lineage>
</organism>
<proteinExistence type="predicted"/>